<comment type="subcellular location">
    <subcellularLocation>
        <location evidence="1">Cell membrane</location>
        <topology evidence="1">Multi-pass membrane protein</topology>
    </subcellularLocation>
</comment>
<evidence type="ECO:0000313" key="12">
    <source>
        <dbReference type="EMBL" id="TQM66629.1"/>
    </source>
</evidence>
<protein>
    <submittedName>
        <fullName evidence="12">Multisubunit sodium/proton antiporter MrpB subunit</fullName>
    </submittedName>
</protein>
<dbReference type="Pfam" id="PF04039">
    <property type="entry name" value="MnhB"/>
    <property type="match status" value="1"/>
</dbReference>
<dbReference type="NCBIfam" id="NF009159">
    <property type="entry name" value="PRK12504.1"/>
    <property type="match status" value="1"/>
</dbReference>
<evidence type="ECO:0000256" key="3">
    <source>
        <dbReference type="ARBA" id="ARBA00022475"/>
    </source>
</evidence>
<name>A0A543I7V2_9ACTN</name>
<evidence type="ECO:0000256" key="2">
    <source>
        <dbReference type="ARBA" id="ARBA00009425"/>
    </source>
</evidence>
<dbReference type="EMBL" id="VFPO01000001">
    <property type="protein sequence ID" value="TQM66629.1"/>
    <property type="molecule type" value="Genomic_DNA"/>
</dbReference>
<feature type="domain" description="MrpA C-terminal/MbhE" evidence="11">
    <location>
        <begin position="121"/>
        <end position="179"/>
    </location>
</feature>
<dbReference type="RefSeq" id="WP_141965745.1">
    <property type="nucleotide sequence ID" value="NZ_VFPO01000001.1"/>
</dbReference>
<evidence type="ECO:0000259" key="10">
    <source>
        <dbReference type="Pfam" id="PF13244"/>
    </source>
</evidence>
<dbReference type="Pfam" id="PF20501">
    <property type="entry name" value="MbhE"/>
    <property type="match status" value="1"/>
</dbReference>
<evidence type="ECO:0000256" key="6">
    <source>
        <dbReference type="ARBA" id="ARBA00023136"/>
    </source>
</evidence>
<evidence type="ECO:0000259" key="9">
    <source>
        <dbReference type="Pfam" id="PF04039"/>
    </source>
</evidence>
<dbReference type="Proteomes" id="UP000316706">
    <property type="component" value="Unassembled WGS sequence"/>
</dbReference>
<feature type="transmembrane region" description="Helical" evidence="8">
    <location>
        <begin position="54"/>
        <end position="77"/>
    </location>
</feature>
<evidence type="ECO:0000256" key="5">
    <source>
        <dbReference type="ARBA" id="ARBA00022989"/>
    </source>
</evidence>
<keyword evidence="13" id="KW-1185">Reference proteome</keyword>
<proteinExistence type="inferred from homology"/>
<feature type="region of interest" description="Disordered" evidence="7">
    <location>
        <begin position="178"/>
        <end position="205"/>
    </location>
</feature>
<dbReference type="PANTHER" id="PTHR33932">
    <property type="entry name" value="NA(+)/H(+) ANTIPORTER SUBUNIT B"/>
    <property type="match status" value="1"/>
</dbReference>
<feature type="transmembrane region" description="Helical" evidence="8">
    <location>
        <begin position="156"/>
        <end position="174"/>
    </location>
</feature>
<dbReference type="InterPro" id="IPR042106">
    <property type="entry name" value="Nuo/plastoQ_OxRdtase_6_NuoJ"/>
</dbReference>
<evidence type="ECO:0000313" key="13">
    <source>
        <dbReference type="Proteomes" id="UP000316706"/>
    </source>
</evidence>
<evidence type="ECO:0000256" key="1">
    <source>
        <dbReference type="ARBA" id="ARBA00004651"/>
    </source>
</evidence>
<comment type="similarity">
    <text evidence="2">Belongs to the CPA3 antiporters (TC 2.A.63) subunit B family.</text>
</comment>
<evidence type="ECO:0000256" key="4">
    <source>
        <dbReference type="ARBA" id="ARBA00022692"/>
    </source>
</evidence>
<comment type="caution">
    <text evidence="12">The sequence shown here is derived from an EMBL/GenBank/DDBJ whole genome shotgun (WGS) entry which is preliminary data.</text>
</comment>
<dbReference type="InterPro" id="IPR007182">
    <property type="entry name" value="MnhB"/>
</dbReference>
<dbReference type="Pfam" id="PF13244">
    <property type="entry name" value="MbhD"/>
    <property type="match status" value="1"/>
</dbReference>
<dbReference type="Gene3D" id="1.20.120.1200">
    <property type="entry name" value="NADH-ubiquinone/plastoquinone oxidoreductase chain 6, subunit NuoJ"/>
    <property type="match status" value="1"/>
</dbReference>
<dbReference type="InterPro" id="IPR050622">
    <property type="entry name" value="CPA3_antiporter_subunitB"/>
</dbReference>
<evidence type="ECO:0000259" key="11">
    <source>
        <dbReference type="Pfam" id="PF20501"/>
    </source>
</evidence>
<dbReference type="GO" id="GO:0005886">
    <property type="term" value="C:plasma membrane"/>
    <property type="evidence" value="ECO:0007669"/>
    <property type="project" value="UniProtKB-SubCell"/>
</dbReference>
<evidence type="ECO:0000256" key="7">
    <source>
        <dbReference type="SAM" id="MobiDB-lite"/>
    </source>
</evidence>
<dbReference type="AlphaFoldDB" id="A0A543I7V2"/>
<dbReference type="NCBIfam" id="NF009162">
    <property type="entry name" value="PRK12508.1"/>
    <property type="match status" value="1"/>
</dbReference>
<feature type="transmembrane region" description="Helical" evidence="8">
    <location>
        <begin position="320"/>
        <end position="345"/>
    </location>
</feature>
<organism evidence="12 13">
    <name type="scientific">Actinomadura hallensis</name>
    <dbReference type="NCBI Taxonomy" id="337895"/>
    <lineage>
        <taxon>Bacteria</taxon>
        <taxon>Bacillati</taxon>
        <taxon>Actinomycetota</taxon>
        <taxon>Actinomycetes</taxon>
        <taxon>Streptosporangiales</taxon>
        <taxon>Thermomonosporaceae</taxon>
        <taxon>Actinomadura</taxon>
    </lineage>
</organism>
<feature type="domain" description="MrpA C-terminal/MbhD" evidence="10">
    <location>
        <begin position="13"/>
        <end position="78"/>
    </location>
</feature>
<evidence type="ECO:0000256" key="8">
    <source>
        <dbReference type="SAM" id="Phobius"/>
    </source>
</evidence>
<dbReference type="PANTHER" id="PTHR33932:SF4">
    <property type="entry name" value="NA(+)_H(+) ANTIPORTER SUBUNIT B"/>
    <property type="match status" value="1"/>
</dbReference>
<gene>
    <name evidence="12" type="ORF">FHX41_0210</name>
</gene>
<keyword evidence="6 8" id="KW-0472">Membrane</keyword>
<feature type="transmembrane region" description="Helical" evidence="8">
    <location>
        <begin position="89"/>
        <end position="107"/>
    </location>
</feature>
<reference evidence="12 13" key="1">
    <citation type="submission" date="2019-06" db="EMBL/GenBank/DDBJ databases">
        <title>Sequencing the genomes of 1000 actinobacteria strains.</title>
        <authorList>
            <person name="Klenk H.-P."/>
        </authorList>
    </citation>
    <scope>NUCLEOTIDE SEQUENCE [LARGE SCALE GENOMIC DNA]</scope>
    <source>
        <strain evidence="12 13">DSM 45043</strain>
    </source>
</reference>
<keyword evidence="3" id="KW-1003">Cell membrane</keyword>
<feature type="transmembrane region" description="Helical" evidence="8">
    <location>
        <begin position="217"/>
        <end position="238"/>
    </location>
</feature>
<keyword evidence="4 8" id="KW-0812">Transmembrane</keyword>
<feature type="domain" description="Na+/H+ antiporter MnhB subunit-related protein" evidence="9">
    <location>
        <begin position="217"/>
        <end position="339"/>
    </location>
</feature>
<keyword evidence="5 8" id="KW-1133">Transmembrane helix</keyword>
<accession>A0A543I7V2</accession>
<dbReference type="InterPro" id="IPR025383">
    <property type="entry name" value="MrpA_C/MbhD"/>
</dbReference>
<dbReference type="OrthoDB" id="3476978at2"/>
<sequence length="352" mass="37845">MSLLVLTNVSLFALLLATALAITRLRALYEATMLTALAGLLSASLFVALDALDVAITEAAVGTGISTVLFIAALRLTRSREAVTPRRRLWSGGAVAVLLGATLVYAAQDLPPFAEPDTPVQTHPVTEVYLEDSQEEIGVPNAVAAVLASYRGYDTLGELVVIFTAGVTVPLLMMRTRRRDEDRHDDREDGERGETGPDQDEKRHETARAVVMSEYRVLRVVSKVLMPFILLFACYILFHGDYGPGGGFQAGVIFAAGFVLYSLVFGIREVERVLPWPVMLGLVPVGVLLYAGLGFANLALGGSFLDYDTLVPGSPEQGQHYGILIIETGVGITVAAVLIAVYYSFAGRGARR</sequence>
<dbReference type="InterPro" id="IPR046806">
    <property type="entry name" value="MrpA_C/MbhE"/>
</dbReference>
<feature type="transmembrane region" description="Helical" evidence="8">
    <location>
        <begin position="279"/>
        <end position="300"/>
    </location>
</feature>
<dbReference type="NCBIfam" id="NF009161">
    <property type="entry name" value="PRK12507.1"/>
    <property type="match status" value="1"/>
</dbReference>
<feature type="transmembrane region" description="Helical" evidence="8">
    <location>
        <begin position="250"/>
        <end position="267"/>
    </location>
</feature>